<sequence length="142" mass="16307">MLGKTPSPSATNSGILSSIVLSKPSWDIFARSREPCIETEYLRTRPFEFGFPVLCLWCAPMTQPGDCPFTRDLQLQSLNFRMVVCHFLQLWWMLNWDGTIFVPTLTSPSSTIFQPSTVIVQGPYNSASEYHMRSHWKPKEQM</sequence>
<gene>
    <name evidence="1" type="ORF">I7I52_04638</name>
</gene>
<reference evidence="1 2" key="1">
    <citation type="submission" date="2021-01" db="EMBL/GenBank/DDBJ databases">
        <title>Chromosome-level genome assembly of a human fungal pathogen reveals clustering of transcriptionally co-regulated genes.</title>
        <authorList>
            <person name="Voorhies M."/>
            <person name="Cohen S."/>
            <person name="Shea T.P."/>
            <person name="Petrus S."/>
            <person name="Munoz J.F."/>
            <person name="Poplawski S."/>
            <person name="Goldman W.E."/>
            <person name="Michael T."/>
            <person name="Cuomo C.A."/>
            <person name="Sil A."/>
            <person name="Beyhan S."/>
        </authorList>
    </citation>
    <scope>NUCLEOTIDE SEQUENCE [LARGE SCALE GENOMIC DNA]</scope>
    <source>
        <strain evidence="1 2">G184AR</strain>
    </source>
</reference>
<dbReference type="Proteomes" id="UP000670092">
    <property type="component" value="Unassembled WGS sequence"/>
</dbReference>
<dbReference type="AlphaFoldDB" id="A0A8H7YLM1"/>
<evidence type="ECO:0000313" key="1">
    <source>
        <dbReference type="EMBL" id="KAG5293351.1"/>
    </source>
</evidence>
<dbReference type="VEuPathDB" id="FungiDB:I7I52_04638"/>
<organism evidence="1 2">
    <name type="scientific">Ajellomyces capsulatus</name>
    <name type="common">Darling's disease fungus</name>
    <name type="synonym">Histoplasma capsulatum</name>
    <dbReference type="NCBI Taxonomy" id="5037"/>
    <lineage>
        <taxon>Eukaryota</taxon>
        <taxon>Fungi</taxon>
        <taxon>Dikarya</taxon>
        <taxon>Ascomycota</taxon>
        <taxon>Pezizomycotina</taxon>
        <taxon>Eurotiomycetes</taxon>
        <taxon>Eurotiomycetidae</taxon>
        <taxon>Onygenales</taxon>
        <taxon>Ajellomycetaceae</taxon>
        <taxon>Histoplasma</taxon>
    </lineage>
</organism>
<name>A0A8H7YLM1_AJECA</name>
<dbReference type="EMBL" id="JAEVHI010000004">
    <property type="protein sequence ID" value="KAG5293351.1"/>
    <property type="molecule type" value="Genomic_DNA"/>
</dbReference>
<accession>A0A8H7YLM1</accession>
<comment type="caution">
    <text evidence="1">The sequence shown here is derived from an EMBL/GenBank/DDBJ whole genome shotgun (WGS) entry which is preliminary data.</text>
</comment>
<protein>
    <submittedName>
        <fullName evidence="1">Uncharacterized protein</fullName>
    </submittedName>
</protein>
<evidence type="ECO:0000313" key="2">
    <source>
        <dbReference type="Proteomes" id="UP000670092"/>
    </source>
</evidence>
<proteinExistence type="predicted"/>